<evidence type="ECO:0000313" key="1">
    <source>
        <dbReference type="EMBL" id="KKN39258.1"/>
    </source>
</evidence>
<name>A0A0F9TCN4_9ZZZZ</name>
<accession>A0A0F9TCN4</accession>
<proteinExistence type="predicted"/>
<dbReference type="EMBL" id="LAZR01001774">
    <property type="protein sequence ID" value="KKN39258.1"/>
    <property type="molecule type" value="Genomic_DNA"/>
</dbReference>
<organism evidence="1">
    <name type="scientific">marine sediment metagenome</name>
    <dbReference type="NCBI Taxonomy" id="412755"/>
    <lineage>
        <taxon>unclassified sequences</taxon>
        <taxon>metagenomes</taxon>
        <taxon>ecological metagenomes</taxon>
    </lineage>
</organism>
<dbReference type="AlphaFoldDB" id="A0A0F9TCN4"/>
<comment type="caution">
    <text evidence="1">The sequence shown here is derived from an EMBL/GenBank/DDBJ whole genome shotgun (WGS) entry which is preliminary data.</text>
</comment>
<gene>
    <name evidence="1" type="ORF">LCGC14_0745410</name>
</gene>
<sequence length="200" mass="21739">MKSDRCCPHPGVRVVDKDGGRVMPARDQCDHECHGRPQPKRDLEALLAAAGPGPWYRKVGGIYDANGVRVLHWLEVSNSGLQPIENADLAALAPDLAAAELERVKLDEINVTLAGQVLDALVERDEARKQRAIAARRGTMCDRKLVEVEEQLTEAQAEAGRLLSLLANWNEHLGGCSAGFSKLPCKCGVEEARAALEHHA</sequence>
<protein>
    <submittedName>
        <fullName evidence="1">Uncharacterized protein</fullName>
    </submittedName>
</protein>
<reference evidence="1" key="1">
    <citation type="journal article" date="2015" name="Nature">
        <title>Complex archaea that bridge the gap between prokaryotes and eukaryotes.</title>
        <authorList>
            <person name="Spang A."/>
            <person name="Saw J.H."/>
            <person name="Jorgensen S.L."/>
            <person name="Zaremba-Niedzwiedzka K."/>
            <person name="Martijn J."/>
            <person name="Lind A.E."/>
            <person name="van Eijk R."/>
            <person name="Schleper C."/>
            <person name="Guy L."/>
            <person name="Ettema T.J."/>
        </authorList>
    </citation>
    <scope>NUCLEOTIDE SEQUENCE</scope>
</reference>